<dbReference type="SUPFAM" id="SSF53218">
    <property type="entry name" value="Molybdenum cofactor biosynthesis proteins"/>
    <property type="match status" value="1"/>
</dbReference>
<dbReference type="SMART" id="SM00852">
    <property type="entry name" value="MoCF_biosynth"/>
    <property type="match status" value="1"/>
</dbReference>
<evidence type="ECO:0000256" key="7">
    <source>
        <dbReference type="RuleBase" id="RU365090"/>
    </source>
</evidence>
<feature type="domain" description="MoaB/Mog" evidence="8">
    <location>
        <begin position="190"/>
        <end position="326"/>
    </location>
</feature>
<dbReference type="Gene3D" id="2.40.340.10">
    <property type="entry name" value="MoeA, C-terminal, domain IV"/>
    <property type="match status" value="1"/>
</dbReference>
<dbReference type="InterPro" id="IPR038987">
    <property type="entry name" value="MoeA-like"/>
</dbReference>
<keyword evidence="7" id="KW-0460">Magnesium</keyword>
<dbReference type="Gene3D" id="3.40.980.10">
    <property type="entry name" value="MoaB/Mog-like domain"/>
    <property type="match status" value="1"/>
</dbReference>
<dbReference type="GO" id="GO:0061599">
    <property type="term" value="F:molybdopterin molybdotransferase activity"/>
    <property type="evidence" value="ECO:0007669"/>
    <property type="project" value="UniProtKB-UniRule"/>
</dbReference>
<comment type="catalytic activity">
    <reaction evidence="6">
        <text>adenylyl-molybdopterin + molybdate = Mo-molybdopterin + AMP + H(+)</text>
        <dbReference type="Rhea" id="RHEA:35047"/>
        <dbReference type="ChEBI" id="CHEBI:15378"/>
        <dbReference type="ChEBI" id="CHEBI:36264"/>
        <dbReference type="ChEBI" id="CHEBI:62727"/>
        <dbReference type="ChEBI" id="CHEBI:71302"/>
        <dbReference type="ChEBI" id="CHEBI:456215"/>
        <dbReference type="EC" id="2.10.1.1"/>
    </reaction>
</comment>
<evidence type="ECO:0000313" key="9">
    <source>
        <dbReference type="EMBL" id="PFG28939.1"/>
    </source>
</evidence>
<organism evidence="9 10">
    <name type="scientific">Corynebacterium renale</name>
    <dbReference type="NCBI Taxonomy" id="1724"/>
    <lineage>
        <taxon>Bacteria</taxon>
        <taxon>Bacillati</taxon>
        <taxon>Actinomycetota</taxon>
        <taxon>Actinomycetes</taxon>
        <taxon>Mycobacteriales</taxon>
        <taxon>Corynebacteriaceae</taxon>
        <taxon>Corynebacterium</taxon>
    </lineage>
</organism>
<evidence type="ECO:0000313" key="10">
    <source>
        <dbReference type="Proteomes" id="UP000221653"/>
    </source>
</evidence>
<dbReference type="InterPro" id="IPR001453">
    <property type="entry name" value="MoaB/Mog_dom"/>
</dbReference>
<dbReference type="Proteomes" id="UP000221653">
    <property type="component" value="Unassembled WGS sequence"/>
</dbReference>
<dbReference type="GO" id="GO:0005829">
    <property type="term" value="C:cytosol"/>
    <property type="evidence" value="ECO:0007669"/>
    <property type="project" value="TreeGrafter"/>
</dbReference>
<dbReference type="InterPro" id="IPR036135">
    <property type="entry name" value="MoeA_linker/N_sf"/>
</dbReference>
<evidence type="ECO:0000256" key="6">
    <source>
        <dbReference type="ARBA" id="ARBA00047317"/>
    </source>
</evidence>
<dbReference type="InterPro" id="IPR005111">
    <property type="entry name" value="MoeA_C_domain_IV"/>
</dbReference>
<dbReference type="Pfam" id="PF03454">
    <property type="entry name" value="MoeA_C"/>
    <property type="match status" value="1"/>
</dbReference>
<dbReference type="InterPro" id="IPR036688">
    <property type="entry name" value="MoeA_C_domain_IV_sf"/>
</dbReference>
<dbReference type="UniPathway" id="UPA00344"/>
<dbReference type="Gene3D" id="3.90.105.10">
    <property type="entry name" value="Molybdopterin biosynthesis moea protein, domain 2"/>
    <property type="match status" value="1"/>
</dbReference>
<protein>
    <recommendedName>
        <fullName evidence="7">Molybdopterin molybdenumtransferase</fullName>
        <ecNumber evidence="7">2.10.1.1</ecNumber>
    </recommendedName>
</protein>
<dbReference type="OrthoDB" id="9804758at2"/>
<evidence type="ECO:0000256" key="5">
    <source>
        <dbReference type="ARBA" id="ARBA00023150"/>
    </source>
</evidence>
<comment type="function">
    <text evidence="1 7">Catalyzes the insertion of molybdate into adenylated molybdopterin with the concomitant release of AMP.</text>
</comment>
<comment type="caution">
    <text evidence="9">The sequence shown here is derived from an EMBL/GenBank/DDBJ whole genome shotgun (WGS) entry which is preliminary data.</text>
</comment>
<evidence type="ECO:0000256" key="3">
    <source>
        <dbReference type="ARBA" id="ARBA00010763"/>
    </source>
</evidence>
<dbReference type="SUPFAM" id="SSF63867">
    <property type="entry name" value="MoeA C-terminal domain-like"/>
    <property type="match status" value="1"/>
</dbReference>
<dbReference type="Pfam" id="PF03453">
    <property type="entry name" value="MoeA_N"/>
    <property type="match status" value="1"/>
</dbReference>
<dbReference type="CDD" id="cd00887">
    <property type="entry name" value="MoeA"/>
    <property type="match status" value="1"/>
</dbReference>
<gene>
    <name evidence="9" type="ORF">ATK06_2068</name>
</gene>
<reference evidence="9 10" key="1">
    <citation type="submission" date="2017-10" db="EMBL/GenBank/DDBJ databases">
        <title>Sequencing the genomes of 1000 actinobacteria strains.</title>
        <authorList>
            <person name="Klenk H.-P."/>
        </authorList>
    </citation>
    <scope>NUCLEOTIDE SEQUENCE [LARGE SCALE GENOMIC DNA]</scope>
    <source>
        <strain evidence="9 10">DSM 20688</strain>
    </source>
</reference>
<dbReference type="GO" id="GO:0006777">
    <property type="term" value="P:Mo-molybdopterin cofactor biosynthetic process"/>
    <property type="evidence" value="ECO:0007669"/>
    <property type="project" value="UniProtKB-UniRule"/>
</dbReference>
<name>A0A2A9DSP4_9CORY</name>
<dbReference type="EC" id="2.10.1.1" evidence="7"/>
<dbReference type="AlphaFoldDB" id="A0A2A9DSP4"/>
<dbReference type="STRING" id="1724.GCA_001044175_02080"/>
<dbReference type="InterPro" id="IPR005110">
    <property type="entry name" value="MoeA_linker/N"/>
</dbReference>
<keyword evidence="4 7" id="KW-0500">Molybdenum</keyword>
<dbReference type="EMBL" id="PDJF01000001">
    <property type="protein sequence ID" value="PFG28939.1"/>
    <property type="molecule type" value="Genomic_DNA"/>
</dbReference>
<dbReference type="PANTHER" id="PTHR10192">
    <property type="entry name" value="MOLYBDOPTERIN BIOSYNTHESIS PROTEIN"/>
    <property type="match status" value="1"/>
</dbReference>
<evidence type="ECO:0000256" key="2">
    <source>
        <dbReference type="ARBA" id="ARBA00005046"/>
    </source>
</evidence>
<keyword evidence="7 9" id="KW-0808">Transferase</keyword>
<keyword evidence="7" id="KW-0479">Metal-binding</keyword>
<comment type="similarity">
    <text evidence="3 7">Belongs to the MoeA family.</text>
</comment>
<dbReference type="Gene3D" id="2.170.190.11">
    <property type="entry name" value="Molybdopterin biosynthesis moea protein, domain 3"/>
    <property type="match status" value="1"/>
</dbReference>
<keyword evidence="10" id="KW-1185">Reference proteome</keyword>
<proteinExistence type="inferred from homology"/>
<dbReference type="RefSeq" id="WP_098389295.1">
    <property type="nucleotide sequence ID" value="NZ_LS483464.1"/>
</dbReference>
<accession>A0A2A9DSP4</accession>
<dbReference type="Pfam" id="PF00994">
    <property type="entry name" value="MoCF_biosynth"/>
    <property type="match status" value="1"/>
</dbReference>
<dbReference type="SUPFAM" id="SSF63882">
    <property type="entry name" value="MoeA N-terminal region -like"/>
    <property type="match status" value="1"/>
</dbReference>
<dbReference type="InterPro" id="IPR036425">
    <property type="entry name" value="MoaB/Mog-like_dom_sf"/>
</dbReference>
<sequence length="421" mass="44227">MAESARRAQEHLAEIAAVLQDAMTVRTEDVAVLDSVGRILAHDVVANVDSPPFPNSQMDGYGLREEHLGGGEFPVGATIAAGVDPSEVITDADPHAVLPIMTGARVPEEIVAIVPVEQCTPPSFDEAEALEPARVHVPQTPTGQFVRAQGSDVAAGSVIAAAGTVVGPVLLAALLGQSVRTVSVASTPRVLLTTGGKEITDAPGPASIPDSNGPMLQALARAWGIETVRRLRTNDDLEELRRDVDAAIAEHRPDFIVTSGGISHGRFEVIRQLLEPAGGWFGHVTQQPGGPQGLGTYSGVPVICLPGNPISTLVSFRRFVGPSVQQYIRVSVGAAEETAAVDVEEQTAILAEPVTGLSDHREQLRRGVHWVDDHGHVMVRPLGGPGSHLLLQAIEATCLLVVPSHADLAAGETVKVLKLPR</sequence>
<keyword evidence="5 7" id="KW-0501">Molybdenum cofactor biosynthesis</keyword>
<comment type="cofactor">
    <cofactor evidence="7">
        <name>Mg(2+)</name>
        <dbReference type="ChEBI" id="CHEBI:18420"/>
    </cofactor>
</comment>
<evidence type="ECO:0000256" key="1">
    <source>
        <dbReference type="ARBA" id="ARBA00002901"/>
    </source>
</evidence>
<evidence type="ECO:0000259" key="8">
    <source>
        <dbReference type="SMART" id="SM00852"/>
    </source>
</evidence>
<dbReference type="GO" id="GO:0046872">
    <property type="term" value="F:metal ion binding"/>
    <property type="evidence" value="ECO:0007669"/>
    <property type="project" value="UniProtKB-UniRule"/>
</dbReference>
<comment type="pathway">
    <text evidence="2 7">Cofactor biosynthesis; molybdopterin biosynthesis.</text>
</comment>
<dbReference type="PANTHER" id="PTHR10192:SF5">
    <property type="entry name" value="GEPHYRIN"/>
    <property type="match status" value="1"/>
</dbReference>
<evidence type="ECO:0000256" key="4">
    <source>
        <dbReference type="ARBA" id="ARBA00022505"/>
    </source>
</evidence>